<organism evidence="3 4">
    <name type="scientific">Drosophila suzukii</name>
    <name type="common">Spotted-wing drosophila fruit fly</name>
    <dbReference type="NCBI Taxonomy" id="28584"/>
    <lineage>
        <taxon>Eukaryota</taxon>
        <taxon>Metazoa</taxon>
        <taxon>Ecdysozoa</taxon>
        <taxon>Arthropoda</taxon>
        <taxon>Hexapoda</taxon>
        <taxon>Insecta</taxon>
        <taxon>Pterygota</taxon>
        <taxon>Neoptera</taxon>
        <taxon>Endopterygota</taxon>
        <taxon>Diptera</taxon>
        <taxon>Brachycera</taxon>
        <taxon>Muscomorpha</taxon>
        <taxon>Ephydroidea</taxon>
        <taxon>Drosophilidae</taxon>
        <taxon>Drosophila</taxon>
        <taxon>Sophophora</taxon>
    </lineage>
</organism>
<feature type="region of interest" description="Disordered" evidence="2">
    <location>
        <begin position="259"/>
        <end position="341"/>
    </location>
</feature>
<feature type="compositionally biased region" description="Acidic residues" evidence="2">
    <location>
        <begin position="227"/>
        <end position="236"/>
    </location>
</feature>
<evidence type="ECO:0000256" key="2">
    <source>
        <dbReference type="SAM" id="MobiDB-lite"/>
    </source>
</evidence>
<proteinExistence type="predicted"/>
<gene>
    <name evidence="4" type="primary">LOC108013082</name>
</gene>
<name>A0AB39ZEZ0_DROSZ</name>
<sequence>MDEDDSDYLPRGNTNRLSVPNDPALLAVYELYKTPLTAHRQLLSEHNRETFAEALNGPGQVPTLSDLCVRQLAKCGNAHVPAAVRQDPLKMRIHYDSLDVDLPLRECYYVEDVSYWRRFVLAKCSDTCLVLKGLNDYDWRGKGLSLKYVELVEACPAALWPEEEMSQLAVLIQDQVRSMDIRHLQSLTEYAFRKVGHEEDDSEPDITSEESAGIEISSDEPMTPVDGGEEEGEEEERGSYSPSAHSKVIGFNTKFMVDYSDDEDASGGERRKRRRERNAARQRLRDLKAAKEAEHEERRRRRSEARKSREPEPRNKRKRKQRIAGAFDIRVEPEPDDGEDKVIDKRNKQRYLQHLQQINYPEDDCTHIDLSFVRHFVNLVSLSLEFLGPAVGRDYHQRHTLFSIKDMVRLARGLAALQQLEIFRLRNSRLSNFKLYTLCRALRLLPHLEVVDFGYNQMTDDCGPELGILLDRPNMLKSLELEYNRLDARAMAAIGEALQRPSVTRLEYLGLAHNKMSGDSLGILCNRIKGTEHVEELNLSGIDASPRTFVDEIGDLMRHHDPLRRLTMVAIPLGFKLGTRLICALSANMKITHFDCRDCDLDEDEELDAEIIVRRNTYLKENTFISDTERFPSMADVLEFAKTLKHPMVQKIEDDMARKEECIRYYPPPTPSVHSIRTQTLVVEESEYDIWQALGITTKTKTAATPPEDMVKNASSSSVLNKEPFIYKPNEFTLEEFRAHVFLPGTSNRHSYFMKQRQSAL</sequence>
<evidence type="ECO:0000256" key="1">
    <source>
        <dbReference type="ARBA" id="ARBA00022737"/>
    </source>
</evidence>
<feature type="compositionally biased region" description="Basic and acidic residues" evidence="2">
    <location>
        <begin position="277"/>
        <end position="297"/>
    </location>
</feature>
<accession>A0AB39ZEZ0</accession>
<keyword evidence="3" id="KW-1185">Reference proteome</keyword>
<feature type="compositionally biased region" description="Acidic residues" evidence="2">
    <location>
        <begin position="198"/>
        <end position="208"/>
    </location>
</feature>
<dbReference type="SUPFAM" id="SSF52047">
    <property type="entry name" value="RNI-like"/>
    <property type="match status" value="1"/>
</dbReference>
<feature type="compositionally biased region" description="Basic and acidic residues" evidence="2">
    <location>
        <begin position="305"/>
        <end position="314"/>
    </location>
</feature>
<reference evidence="4" key="1">
    <citation type="submission" date="2025-08" db="UniProtKB">
        <authorList>
            <consortium name="RefSeq"/>
        </authorList>
    </citation>
    <scope>IDENTIFICATION</scope>
</reference>
<feature type="region of interest" description="Disordered" evidence="2">
    <location>
        <begin position="195"/>
        <end position="246"/>
    </location>
</feature>
<dbReference type="InterPro" id="IPR052201">
    <property type="entry name" value="LRR-containing_regulator"/>
</dbReference>
<dbReference type="AlphaFoldDB" id="A0AB39ZEZ0"/>
<protein>
    <submittedName>
        <fullName evidence="4">Uncharacterized protein</fullName>
    </submittedName>
</protein>
<dbReference type="Gene3D" id="3.80.10.10">
    <property type="entry name" value="Ribonuclease Inhibitor"/>
    <property type="match status" value="1"/>
</dbReference>
<dbReference type="InterPro" id="IPR032675">
    <property type="entry name" value="LRR_dom_sf"/>
</dbReference>
<dbReference type="Proteomes" id="UP001652628">
    <property type="component" value="Chromosome 3"/>
</dbReference>
<dbReference type="PANTHER" id="PTHR24111">
    <property type="entry name" value="LEUCINE-RICH REPEAT-CONTAINING PROTEIN 34"/>
    <property type="match status" value="1"/>
</dbReference>
<dbReference type="GeneID" id="108013082"/>
<dbReference type="PANTHER" id="PTHR24111:SF0">
    <property type="entry name" value="LEUCINE-RICH REPEAT-CONTAINING PROTEIN"/>
    <property type="match status" value="1"/>
</dbReference>
<keyword evidence="1" id="KW-0677">Repeat</keyword>
<dbReference type="RefSeq" id="XP_016934196.2">
    <property type="nucleotide sequence ID" value="XM_017078707.4"/>
</dbReference>
<evidence type="ECO:0000313" key="4">
    <source>
        <dbReference type="RefSeq" id="XP_016934196.2"/>
    </source>
</evidence>
<evidence type="ECO:0000313" key="3">
    <source>
        <dbReference type="Proteomes" id="UP001652628"/>
    </source>
</evidence>